<feature type="region of interest" description="Disordered" evidence="1">
    <location>
        <begin position="20"/>
        <end position="55"/>
    </location>
</feature>
<evidence type="ECO:0000256" key="1">
    <source>
        <dbReference type="SAM" id="MobiDB-lite"/>
    </source>
</evidence>
<sequence>MFPGQPETNPKESINVITLRSGKELETPMMRSDHRDVGDESEKLVTSEKEHIGEKGEKVERYVAPAPYKPPLPFPQRQEILSNKRRLEEYETVALTQECSDIIQNKLPPKLKDPGSFSIPCTIGDMSINRALCDLGASVNLMPLSICNKLQIGDLKPTTISLQLADRSVKRPVGILEDVPIQVAIIDVKNGKLSLNIGDEKVNFDLFSAMKFPLIDDTCYRIDTIDMVVREDFTRDISSDPLEKCLVKNGVPDDDDQEITSYVTMLDEKPTYTKTTYIKEPDIVVEVARGLNDQVVSVNTAVSKSSRNSPEQVCEEKTAPGKMLNNDSTRPWCVCRHSRVKKQQKKSRTSPSPPVEVEHKAHWAIKSIHLDLKDQGNRESFNQMNLMN</sequence>
<dbReference type="EMBL" id="AC183436">
    <property type="protein sequence ID" value="ABD63187.1"/>
    <property type="molecule type" value="Genomic_DNA"/>
</dbReference>
<dbReference type="InterPro" id="IPR021109">
    <property type="entry name" value="Peptidase_aspartic_dom_sf"/>
</dbReference>
<dbReference type="PANTHER" id="PTHR33067:SF31">
    <property type="entry name" value="RNA-DIRECTED DNA POLYMERASE"/>
    <property type="match status" value="1"/>
</dbReference>
<evidence type="ECO:0000313" key="2">
    <source>
        <dbReference type="EMBL" id="ABD63187.1"/>
    </source>
</evidence>
<proteinExistence type="predicted"/>
<reference evidence="2" key="1">
    <citation type="submission" date="2006-03" db="EMBL/GenBank/DDBJ databases">
        <title>Comparative Sequence and Genetic Analyses of Asparagus BACs Reveal No Microsynteny with Onion or Rice.</title>
        <authorList>
            <person name="Jernej J."/>
            <person name="Telgmann A."/>
            <person name="Jung C."/>
            <person name="Cheung F."/>
            <person name="Havey M.J."/>
            <person name="Town C.D."/>
        </authorList>
    </citation>
    <scope>NUCLEOTIDE SEQUENCE</scope>
</reference>
<dbReference type="PANTHER" id="PTHR33067">
    <property type="entry name" value="RNA-DIRECTED DNA POLYMERASE-RELATED"/>
    <property type="match status" value="1"/>
</dbReference>
<accession>Q2AA10</accession>
<dbReference type="CDD" id="cd00303">
    <property type="entry name" value="retropepsin_like"/>
    <property type="match status" value="1"/>
</dbReference>
<gene>
    <name evidence="2" type="ORF">20.t00039</name>
</gene>
<dbReference type="AlphaFoldDB" id="Q2AA10"/>
<name>Q2AA10_ASPOF</name>
<organism evidence="2">
    <name type="scientific">Asparagus officinalis</name>
    <name type="common">Garden asparagus</name>
    <dbReference type="NCBI Taxonomy" id="4686"/>
    <lineage>
        <taxon>Eukaryota</taxon>
        <taxon>Viridiplantae</taxon>
        <taxon>Streptophyta</taxon>
        <taxon>Embryophyta</taxon>
        <taxon>Tracheophyta</taxon>
        <taxon>Spermatophyta</taxon>
        <taxon>Magnoliopsida</taxon>
        <taxon>Liliopsida</taxon>
        <taxon>Asparagales</taxon>
        <taxon>Asparagaceae</taxon>
        <taxon>Asparagoideae</taxon>
        <taxon>Asparagus</taxon>
    </lineage>
</organism>
<dbReference type="Gene3D" id="2.40.70.10">
    <property type="entry name" value="Acid Proteases"/>
    <property type="match status" value="1"/>
</dbReference>
<evidence type="ECO:0008006" key="3">
    <source>
        <dbReference type="Google" id="ProtNLM"/>
    </source>
</evidence>
<protein>
    <recommendedName>
        <fullName evidence="3">Aspartic peptidase DDI1-type domain-containing protein</fullName>
    </recommendedName>
</protein>
<feature type="compositionally biased region" description="Basic and acidic residues" evidence="1">
    <location>
        <begin position="21"/>
        <end position="55"/>
    </location>
</feature>